<gene>
    <name evidence="1" type="ordered locus">RB10740</name>
</gene>
<reference evidence="1 2" key="1">
    <citation type="journal article" date="2003" name="Proc. Natl. Acad. Sci. U.S.A.">
        <title>Complete genome sequence of the marine planctomycete Pirellula sp. strain 1.</title>
        <authorList>
            <person name="Gloeckner F.O."/>
            <person name="Kube M."/>
            <person name="Bauer M."/>
            <person name="Teeling H."/>
            <person name="Lombardot T."/>
            <person name="Ludwig W."/>
            <person name="Gade D."/>
            <person name="Beck A."/>
            <person name="Borzym K."/>
            <person name="Heitmann K."/>
            <person name="Rabus R."/>
            <person name="Schlesner H."/>
            <person name="Amann R."/>
            <person name="Reinhardt R."/>
        </authorList>
    </citation>
    <scope>NUCLEOTIDE SEQUENCE [LARGE SCALE GENOMIC DNA]</scope>
    <source>
        <strain evidence="2">DSM 10527 / NCIMB 13988 / SH1</strain>
    </source>
</reference>
<organism evidence="1 2">
    <name type="scientific">Rhodopirellula baltica (strain DSM 10527 / NCIMB 13988 / SH1)</name>
    <dbReference type="NCBI Taxonomy" id="243090"/>
    <lineage>
        <taxon>Bacteria</taxon>
        <taxon>Pseudomonadati</taxon>
        <taxon>Planctomycetota</taxon>
        <taxon>Planctomycetia</taxon>
        <taxon>Pirellulales</taxon>
        <taxon>Pirellulaceae</taxon>
        <taxon>Rhodopirellula</taxon>
    </lineage>
</organism>
<dbReference type="EnsemblBacteria" id="CAD76965">
    <property type="protein sequence ID" value="CAD76965"/>
    <property type="gene ID" value="RB10740"/>
</dbReference>
<dbReference type="HOGENOM" id="CLU_2107069_0_0_0"/>
<dbReference type="AlphaFoldDB" id="Q7UKB6"/>
<proteinExistence type="predicted"/>
<protein>
    <submittedName>
        <fullName evidence="1">Uncharacterized protein</fullName>
    </submittedName>
</protein>
<dbReference type="KEGG" id="rba:RB10740"/>
<name>Q7UKB6_RHOBA</name>
<dbReference type="InParanoid" id="Q7UKB6"/>
<evidence type="ECO:0000313" key="2">
    <source>
        <dbReference type="Proteomes" id="UP000001025"/>
    </source>
</evidence>
<keyword evidence="2" id="KW-1185">Reference proteome</keyword>
<dbReference type="Proteomes" id="UP000001025">
    <property type="component" value="Chromosome"/>
</dbReference>
<dbReference type="STRING" id="243090.RB10740"/>
<accession>Q7UKB6</accession>
<evidence type="ECO:0000313" key="1">
    <source>
        <dbReference type="EMBL" id="CAD76965.1"/>
    </source>
</evidence>
<dbReference type="EMBL" id="BX294152">
    <property type="protein sequence ID" value="CAD76965.1"/>
    <property type="molecule type" value="Genomic_DNA"/>
</dbReference>
<sequence>MGSSPAGCTTPFLRLGRWRYLQVFAILAFAKNRPKFSLTGKDRQNAANGRRPSPLGQNNRLVAISTLCLVSIQHADKEVGNALALDAVLSLQRLFNVLVADGCGLWIRSLVPTNI</sequence>